<dbReference type="Proteomes" id="UP001140949">
    <property type="component" value="Unassembled WGS sequence"/>
</dbReference>
<dbReference type="AlphaFoldDB" id="A0AAX6FMN0"/>
<name>A0AAX6FMN0_IRIPA</name>
<sequence length="142" mass="15422">MMGSGGEQFPRGGSSVEGDVLRSTVARTARRCGSRIDGSAAVYEATTRSTSTDFCSTRRLLTTESNTAEMMDFVEIRRLMKSRRGSREGSVARLLRGGTVSDVQRGLRGGGEEIEARWSAAGRFLNENEARLSDDVEVPRVG</sequence>
<reference evidence="1" key="1">
    <citation type="journal article" date="2023" name="GigaByte">
        <title>Genome assembly of the bearded iris, Iris pallida Lam.</title>
        <authorList>
            <person name="Bruccoleri R.E."/>
            <person name="Oakeley E.J."/>
            <person name="Faust A.M.E."/>
            <person name="Altorfer M."/>
            <person name="Dessus-Babus S."/>
            <person name="Burckhardt D."/>
            <person name="Oertli M."/>
            <person name="Naumann U."/>
            <person name="Petersen F."/>
            <person name="Wong J."/>
        </authorList>
    </citation>
    <scope>NUCLEOTIDE SEQUENCE</scope>
    <source>
        <strain evidence="1">GSM-AAB239-AS_SAM_17_03QT</strain>
    </source>
</reference>
<gene>
    <name evidence="1" type="ORF">M6B38_411080</name>
</gene>
<protein>
    <submittedName>
        <fullName evidence="1">Uncharacterized protein</fullName>
    </submittedName>
</protein>
<keyword evidence="2" id="KW-1185">Reference proteome</keyword>
<comment type="caution">
    <text evidence="1">The sequence shown here is derived from an EMBL/GenBank/DDBJ whole genome shotgun (WGS) entry which is preliminary data.</text>
</comment>
<organism evidence="1 2">
    <name type="scientific">Iris pallida</name>
    <name type="common">Sweet iris</name>
    <dbReference type="NCBI Taxonomy" id="29817"/>
    <lineage>
        <taxon>Eukaryota</taxon>
        <taxon>Viridiplantae</taxon>
        <taxon>Streptophyta</taxon>
        <taxon>Embryophyta</taxon>
        <taxon>Tracheophyta</taxon>
        <taxon>Spermatophyta</taxon>
        <taxon>Magnoliopsida</taxon>
        <taxon>Liliopsida</taxon>
        <taxon>Asparagales</taxon>
        <taxon>Iridaceae</taxon>
        <taxon>Iridoideae</taxon>
        <taxon>Irideae</taxon>
        <taxon>Iris</taxon>
    </lineage>
</organism>
<dbReference type="EMBL" id="JANAVB010027799">
    <property type="protein sequence ID" value="KAJ6817609.1"/>
    <property type="molecule type" value="Genomic_DNA"/>
</dbReference>
<reference evidence="1" key="2">
    <citation type="submission" date="2023-04" db="EMBL/GenBank/DDBJ databases">
        <authorList>
            <person name="Bruccoleri R.E."/>
            <person name="Oakeley E.J."/>
            <person name="Faust A.-M."/>
            <person name="Dessus-Babus S."/>
            <person name="Altorfer M."/>
            <person name="Burckhardt D."/>
            <person name="Oertli M."/>
            <person name="Naumann U."/>
            <person name="Petersen F."/>
            <person name="Wong J."/>
        </authorList>
    </citation>
    <scope>NUCLEOTIDE SEQUENCE</scope>
    <source>
        <strain evidence="1">GSM-AAB239-AS_SAM_17_03QT</strain>
        <tissue evidence="1">Leaf</tissue>
    </source>
</reference>
<accession>A0AAX6FMN0</accession>
<evidence type="ECO:0000313" key="2">
    <source>
        <dbReference type="Proteomes" id="UP001140949"/>
    </source>
</evidence>
<proteinExistence type="predicted"/>
<evidence type="ECO:0000313" key="1">
    <source>
        <dbReference type="EMBL" id="KAJ6817609.1"/>
    </source>
</evidence>